<dbReference type="InterPro" id="IPR036280">
    <property type="entry name" value="Multihaem_cyt_sf"/>
</dbReference>
<evidence type="ECO:0000256" key="6">
    <source>
        <dbReference type="ARBA" id="ARBA00022723"/>
    </source>
</evidence>
<keyword evidence="11" id="KW-1185">Reference proteome</keyword>
<protein>
    <recommendedName>
        <fullName evidence="2">Photosynthetic reaction center cytochrome c subunit</fullName>
    </recommendedName>
</protein>
<reference evidence="10" key="1">
    <citation type="journal article" date="2014" name="Int. J. Syst. Evol. Microbiol.">
        <title>Complete genome sequence of Corynebacterium casei LMG S-19264T (=DSM 44701T), isolated from a smear-ripened cheese.</title>
        <authorList>
            <consortium name="US DOE Joint Genome Institute (JGI-PGF)"/>
            <person name="Walter F."/>
            <person name="Albersmeier A."/>
            <person name="Kalinowski J."/>
            <person name="Ruckert C."/>
        </authorList>
    </citation>
    <scope>NUCLEOTIDE SEQUENCE</scope>
    <source>
        <strain evidence="10">CGMCC 1.12195</strain>
    </source>
</reference>
<dbReference type="NCBIfam" id="NF033196">
    <property type="entry name" value="c_type_nonphoto"/>
    <property type="match status" value="1"/>
</dbReference>
<name>A0A917HHV9_9SPHI</name>
<evidence type="ECO:0000256" key="5">
    <source>
        <dbReference type="ARBA" id="ARBA00022617"/>
    </source>
</evidence>
<dbReference type="GO" id="GO:0005506">
    <property type="term" value="F:iron ion binding"/>
    <property type="evidence" value="ECO:0007669"/>
    <property type="project" value="InterPro"/>
</dbReference>
<feature type="chain" id="PRO_5037056380" description="Photosynthetic reaction center cytochrome c subunit" evidence="9">
    <location>
        <begin position="26"/>
        <end position="139"/>
    </location>
</feature>
<evidence type="ECO:0000256" key="8">
    <source>
        <dbReference type="ARBA" id="ARBA00023004"/>
    </source>
</evidence>
<reference evidence="10" key="2">
    <citation type="submission" date="2020-09" db="EMBL/GenBank/DDBJ databases">
        <authorList>
            <person name="Sun Q."/>
            <person name="Zhou Y."/>
        </authorList>
    </citation>
    <scope>NUCLEOTIDE SEQUENCE</scope>
    <source>
        <strain evidence="10">CGMCC 1.12195</strain>
    </source>
</reference>
<keyword evidence="5" id="KW-0349">Heme</keyword>
<feature type="signal peptide" evidence="9">
    <location>
        <begin position="1"/>
        <end position="25"/>
    </location>
</feature>
<dbReference type="SUPFAM" id="SSF48695">
    <property type="entry name" value="Multiheme cytochromes"/>
    <property type="match status" value="1"/>
</dbReference>
<dbReference type="GO" id="GO:0009055">
    <property type="term" value="F:electron transfer activity"/>
    <property type="evidence" value="ECO:0007669"/>
    <property type="project" value="InterPro"/>
</dbReference>
<dbReference type="AlphaFoldDB" id="A0A917HHV9"/>
<dbReference type="Proteomes" id="UP000660862">
    <property type="component" value="Unassembled WGS sequence"/>
</dbReference>
<keyword evidence="6" id="KW-0479">Metal-binding</keyword>
<dbReference type="Pfam" id="PF02276">
    <property type="entry name" value="CytoC_RC"/>
    <property type="match status" value="1"/>
</dbReference>
<dbReference type="GO" id="GO:0020037">
    <property type="term" value="F:heme binding"/>
    <property type="evidence" value="ECO:0007669"/>
    <property type="project" value="InterPro"/>
</dbReference>
<dbReference type="Gene3D" id="1.10.468.10">
    <property type="entry name" value="Photosynthetic Reaction Center, subunit C, domain 2"/>
    <property type="match status" value="1"/>
</dbReference>
<keyword evidence="3" id="KW-0813">Transport</keyword>
<keyword evidence="9" id="KW-0732">Signal</keyword>
<evidence type="ECO:0000256" key="2">
    <source>
        <dbReference type="ARBA" id="ARBA00015978"/>
    </source>
</evidence>
<dbReference type="GO" id="GO:0019684">
    <property type="term" value="P:photosynthesis, light reaction"/>
    <property type="evidence" value="ECO:0007669"/>
    <property type="project" value="InterPro"/>
</dbReference>
<keyword evidence="8" id="KW-0408">Iron</keyword>
<comment type="function">
    <text evidence="1">The reaction center of purple bacteria contains a tightly bound cytochrome molecule which re-reduces the photo oxidized primary electron donor.</text>
</comment>
<proteinExistence type="predicted"/>
<accession>A0A917HHV9</accession>
<evidence type="ECO:0000256" key="9">
    <source>
        <dbReference type="SAM" id="SignalP"/>
    </source>
</evidence>
<keyword evidence="4" id="KW-0602">Photosynthesis</keyword>
<comment type="caution">
    <text evidence="10">The sequence shown here is derived from an EMBL/GenBank/DDBJ whole genome shotgun (WGS) entry which is preliminary data.</text>
</comment>
<evidence type="ECO:0000256" key="1">
    <source>
        <dbReference type="ARBA" id="ARBA00003196"/>
    </source>
</evidence>
<dbReference type="InterPro" id="IPR023119">
    <property type="entry name" value="Multihaem_cyt_PRC_cyt_su-like"/>
</dbReference>
<evidence type="ECO:0000256" key="4">
    <source>
        <dbReference type="ARBA" id="ARBA00022531"/>
    </source>
</evidence>
<evidence type="ECO:0000313" key="11">
    <source>
        <dbReference type="Proteomes" id="UP000660862"/>
    </source>
</evidence>
<organism evidence="10 11">
    <name type="scientific">Parapedobacter pyrenivorans</name>
    <dbReference type="NCBI Taxonomy" id="1305674"/>
    <lineage>
        <taxon>Bacteria</taxon>
        <taxon>Pseudomonadati</taxon>
        <taxon>Bacteroidota</taxon>
        <taxon>Sphingobacteriia</taxon>
        <taxon>Sphingobacteriales</taxon>
        <taxon>Sphingobacteriaceae</taxon>
        <taxon>Parapedobacter</taxon>
    </lineage>
</organism>
<sequence length="139" mass="15981">MMMTYRMIIAMIVVFAGIFALSSFAPERTQQSQTWKATNLKVLPKDISQDEIKKVMDDFKVALGVKCGFCHAQSAADPTKLDFASDDNHHKETARWMMKMTQRINKKHFKHRDEKTGEMMQISCMTCHNGKEHPATVNR</sequence>
<dbReference type="InterPro" id="IPR003158">
    <property type="entry name" value="Photosyn_RC_cyt_c-su"/>
</dbReference>
<dbReference type="GO" id="GO:0030077">
    <property type="term" value="C:plasma membrane light-harvesting complex"/>
    <property type="evidence" value="ECO:0007669"/>
    <property type="project" value="InterPro"/>
</dbReference>
<evidence type="ECO:0000313" key="10">
    <source>
        <dbReference type="EMBL" id="GGG78600.1"/>
    </source>
</evidence>
<keyword evidence="7" id="KW-0249">Electron transport</keyword>
<evidence type="ECO:0000256" key="7">
    <source>
        <dbReference type="ARBA" id="ARBA00022982"/>
    </source>
</evidence>
<gene>
    <name evidence="10" type="ORF">GCM10007415_08320</name>
</gene>
<dbReference type="EMBL" id="BMER01000001">
    <property type="protein sequence ID" value="GGG78600.1"/>
    <property type="molecule type" value="Genomic_DNA"/>
</dbReference>
<dbReference type="RefSeq" id="WP_229738562.1">
    <property type="nucleotide sequence ID" value="NZ_BMER01000001.1"/>
</dbReference>
<evidence type="ECO:0000256" key="3">
    <source>
        <dbReference type="ARBA" id="ARBA00022448"/>
    </source>
</evidence>